<keyword evidence="4" id="KW-1185">Reference proteome</keyword>
<keyword evidence="3" id="KW-0012">Acyltransferase</keyword>
<dbReference type="CDD" id="cd07987">
    <property type="entry name" value="LPLAT_MGAT-like"/>
    <property type="match status" value="1"/>
</dbReference>
<dbReference type="AlphaFoldDB" id="A0A512HSM9"/>
<evidence type="ECO:0000313" key="3">
    <source>
        <dbReference type="EMBL" id="GEO88459.1"/>
    </source>
</evidence>
<dbReference type="Proteomes" id="UP000321769">
    <property type="component" value="Unassembled WGS sequence"/>
</dbReference>
<dbReference type="GO" id="GO:0016746">
    <property type="term" value="F:acyltransferase activity"/>
    <property type="evidence" value="ECO:0007669"/>
    <property type="project" value="UniProtKB-KW"/>
</dbReference>
<organism evidence="3 4">
    <name type="scientific">Aeromicrobium flavum</name>
    <dbReference type="NCBI Taxonomy" id="416568"/>
    <lineage>
        <taxon>Bacteria</taxon>
        <taxon>Bacillati</taxon>
        <taxon>Actinomycetota</taxon>
        <taxon>Actinomycetes</taxon>
        <taxon>Propionibacteriales</taxon>
        <taxon>Nocardioidaceae</taxon>
        <taxon>Aeromicrobium</taxon>
    </lineage>
</organism>
<dbReference type="SMART" id="SM00563">
    <property type="entry name" value="PlsC"/>
    <property type="match status" value="1"/>
</dbReference>
<proteinExistence type="predicted"/>
<keyword evidence="3" id="KW-0808">Transferase</keyword>
<feature type="compositionally biased region" description="Gly residues" evidence="1">
    <location>
        <begin position="9"/>
        <end position="18"/>
    </location>
</feature>
<feature type="domain" description="Phospholipid/glycerol acyltransferase" evidence="2">
    <location>
        <begin position="239"/>
        <end position="356"/>
    </location>
</feature>
<dbReference type="GO" id="GO:0016020">
    <property type="term" value="C:membrane"/>
    <property type="evidence" value="ECO:0007669"/>
    <property type="project" value="TreeGrafter"/>
</dbReference>
<comment type="caution">
    <text evidence="3">The sequence shown here is derived from an EMBL/GenBank/DDBJ whole genome shotgun (WGS) entry which is preliminary data.</text>
</comment>
<name>A0A512HSM9_9ACTN</name>
<dbReference type="PANTHER" id="PTHR22753">
    <property type="entry name" value="TRANSMEMBRANE PROTEIN 68"/>
    <property type="match status" value="1"/>
</dbReference>
<evidence type="ECO:0000256" key="1">
    <source>
        <dbReference type="SAM" id="MobiDB-lite"/>
    </source>
</evidence>
<gene>
    <name evidence="3" type="ORF">AFL01nite_07860</name>
</gene>
<dbReference type="PANTHER" id="PTHR22753:SF14">
    <property type="entry name" value="MONOACYLGLYCEROL_DIACYLGLYCEROL O-ACYLTRANSFERASE"/>
    <property type="match status" value="1"/>
</dbReference>
<sequence>MKDDLKGIGTSGRAGRGNGSTSPSRAARSLAGPAAKKPAAKKPPATKAAARKATGAKPTSEARAEAATSAPARTAAKKKPAAAKASPQKAAAKKAAPKKAAPVEEPTPKVAPSAQDPSGPAAAEQPIGTGRQRHLHAVTEDEAPRQEPPQEATADIDPEDVAAAFAEGARRLLGADWQTTMTEIVGSLRRRLSGDYAVDEFGLDPEVLDLLSHVVEPLAESWFRLQVRGVENIPADGGALLVANHSGTVPVDGLITGYAVRKYAGRPIRPLGADLVFRLPYVGQIARKMGATLACAEDAERLLTSGELAAVWPEGFKGVGKPFSERYKLQRFGRGGFVSSAMRAQVPIIPVSIVGAEEIYPLIGNIPSLARLLGLPYIPITPFFPLLGPLGLVPLPSKWIIEFGEPVRTDAYPPEAADDPMLLFNVTDQVRETIQQTLYNLLVERGNPFI</sequence>
<feature type="region of interest" description="Disordered" evidence="1">
    <location>
        <begin position="1"/>
        <end position="133"/>
    </location>
</feature>
<evidence type="ECO:0000313" key="4">
    <source>
        <dbReference type="Proteomes" id="UP000321769"/>
    </source>
</evidence>
<feature type="compositionally biased region" description="Low complexity" evidence="1">
    <location>
        <begin position="31"/>
        <end position="74"/>
    </location>
</feature>
<dbReference type="OrthoDB" id="5241618at2"/>
<accession>A0A512HSM9</accession>
<evidence type="ECO:0000259" key="2">
    <source>
        <dbReference type="SMART" id="SM00563"/>
    </source>
</evidence>
<protein>
    <submittedName>
        <fullName evidence="3">Glycerol acyltransferase</fullName>
    </submittedName>
</protein>
<dbReference type="RefSeq" id="WP_146825853.1">
    <property type="nucleotide sequence ID" value="NZ_BAAAYQ010000001.1"/>
</dbReference>
<dbReference type="InterPro" id="IPR002123">
    <property type="entry name" value="Plipid/glycerol_acylTrfase"/>
</dbReference>
<reference evidence="3 4" key="1">
    <citation type="submission" date="2019-07" db="EMBL/GenBank/DDBJ databases">
        <title>Whole genome shotgun sequence of Aeromicrobium flavum NBRC 107625.</title>
        <authorList>
            <person name="Hosoyama A."/>
            <person name="Uohara A."/>
            <person name="Ohji S."/>
            <person name="Ichikawa N."/>
        </authorList>
    </citation>
    <scope>NUCLEOTIDE SEQUENCE [LARGE SCALE GENOMIC DNA]</scope>
    <source>
        <strain evidence="3 4">NBRC 107625</strain>
    </source>
</reference>
<dbReference type="Pfam" id="PF01553">
    <property type="entry name" value="Acyltransferase"/>
    <property type="match status" value="1"/>
</dbReference>
<dbReference type="SUPFAM" id="SSF69593">
    <property type="entry name" value="Glycerol-3-phosphate (1)-acyltransferase"/>
    <property type="match status" value="1"/>
</dbReference>
<dbReference type="EMBL" id="BJZQ01000002">
    <property type="protein sequence ID" value="GEO88459.1"/>
    <property type="molecule type" value="Genomic_DNA"/>
</dbReference>